<comment type="caution">
    <text evidence="2">The sequence shown here is derived from an EMBL/GenBank/DDBJ whole genome shotgun (WGS) entry which is preliminary data.</text>
</comment>
<organism evidence="2 3">
    <name type="scientific">Ridgeia piscesae</name>
    <name type="common">Tubeworm</name>
    <dbReference type="NCBI Taxonomy" id="27915"/>
    <lineage>
        <taxon>Eukaryota</taxon>
        <taxon>Metazoa</taxon>
        <taxon>Spiralia</taxon>
        <taxon>Lophotrochozoa</taxon>
        <taxon>Annelida</taxon>
        <taxon>Polychaeta</taxon>
        <taxon>Sedentaria</taxon>
        <taxon>Canalipalpata</taxon>
        <taxon>Sabellida</taxon>
        <taxon>Siboglinidae</taxon>
        <taxon>Ridgeia</taxon>
    </lineage>
</organism>
<dbReference type="Proteomes" id="UP001209878">
    <property type="component" value="Unassembled WGS sequence"/>
</dbReference>
<accession>A0AAD9K0N8</accession>
<evidence type="ECO:0000256" key="1">
    <source>
        <dbReference type="SAM" id="Phobius"/>
    </source>
</evidence>
<dbReference type="EMBL" id="JAODUO010001535">
    <property type="protein sequence ID" value="KAK2162215.1"/>
    <property type="molecule type" value="Genomic_DNA"/>
</dbReference>
<protein>
    <submittedName>
        <fullName evidence="2">Uncharacterized protein</fullName>
    </submittedName>
</protein>
<keyword evidence="3" id="KW-1185">Reference proteome</keyword>
<keyword evidence="1" id="KW-0472">Membrane</keyword>
<gene>
    <name evidence="2" type="ORF">NP493_1536g00031</name>
</gene>
<dbReference type="AlphaFoldDB" id="A0AAD9K0N8"/>
<sequence length="120" mass="13507">MLSSMSWHCSSIQFVFAIFMPFLISWLAALYCLTPSASFFFFFNSLLLLHRSSKSAVTQGFLTGRCLPRISLAVVSVQNGERCKFPSCHCVEGFCYFGVLQLLKVKFDPGVAEFLDPLQM</sequence>
<evidence type="ECO:0000313" key="2">
    <source>
        <dbReference type="EMBL" id="KAK2162215.1"/>
    </source>
</evidence>
<proteinExistence type="predicted"/>
<reference evidence="2" key="1">
    <citation type="journal article" date="2023" name="Mol. Biol. Evol.">
        <title>Third-Generation Sequencing Reveals the Adaptive Role of the Epigenome in Three Deep-Sea Polychaetes.</title>
        <authorList>
            <person name="Perez M."/>
            <person name="Aroh O."/>
            <person name="Sun Y."/>
            <person name="Lan Y."/>
            <person name="Juniper S.K."/>
            <person name="Young C.R."/>
            <person name="Angers B."/>
            <person name="Qian P.Y."/>
        </authorList>
    </citation>
    <scope>NUCLEOTIDE SEQUENCE</scope>
    <source>
        <strain evidence="2">R07B-5</strain>
    </source>
</reference>
<keyword evidence="1" id="KW-0812">Transmembrane</keyword>
<evidence type="ECO:0000313" key="3">
    <source>
        <dbReference type="Proteomes" id="UP001209878"/>
    </source>
</evidence>
<feature type="transmembrane region" description="Helical" evidence="1">
    <location>
        <begin position="12"/>
        <end position="43"/>
    </location>
</feature>
<name>A0AAD9K0N8_RIDPI</name>
<keyword evidence="1" id="KW-1133">Transmembrane helix</keyword>